<gene>
    <name evidence="2" type="ORF">LHA_2862</name>
</gene>
<evidence type="ECO:0000313" key="2">
    <source>
        <dbReference type="EMBL" id="CEK11856.1"/>
    </source>
</evidence>
<keyword evidence="3" id="KW-1185">Reference proteome</keyword>
<dbReference type="KEGG" id="lha:LHA_2862"/>
<feature type="domain" description="Putative integrase N-terminal" evidence="1">
    <location>
        <begin position="14"/>
        <end position="90"/>
    </location>
</feature>
<dbReference type="RefSeq" id="WP_045106968.1">
    <property type="nucleotide sequence ID" value="NZ_LN681225.1"/>
</dbReference>
<dbReference type="PATRIC" id="fig|449.7.peg.1400"/>
<organism evidence="2 3">
    <name type="scientific">Legionella hackeliae</name>
    <dbReference type="NCBI Taxonomy" id="449"/>
    <lineage>
        <taxon>Bacteria</taxon>
        <taxon>Pseudomonadati</taxon>
        <taxon>Pseudomonadota</taxon>
        <taxon>Gammaproteobacteria</taxon>
        <taxon>Legionellales</taxon>
        <taxon>Legionellaceae</taxon>
        <taxon>Legionella</taxon>
    </lineage>
</organism>
<proteinExistence type="predicted"/>
<dbReference type="GO" id="GO:0003677">
    <property type="term" value="F:DNA binding"/>
    <property type="evidence" value="ECO:0007669"/>
    <property type="project" value="InterPro"/>
</dbReference>
<name>A0A0A8UWC9_LEGHA</name>
<dbReference type="OrthoDB" id="5633687at2"/>
<protein>
    <recommendedName>
        <fullName evidence="1">Putative integrase N-terminal domain-containing protein</fullName>
    </recommendedName>
</protein>
<sequence>MRKHSLRQIASQYLDHDNSGSPRGKKYRRFVILRMIEDLFVLGLAPSNWPGLTSIHLQHLIQHWHKKKVKPSTLMNYMTIIRKFLCHVGHNVEKIDNLSLGLQTKKIKKKTRKTSADLLDKITDPIAKILLGFQIHFGLTLSEAMRILPGVHIQEHELLLTREITFNSKDRKIPIRSEAQIKLIQDFNTLTQGNGCLITTHGYRAICFSWQKAMKSSKLPSKKCWRYLYAQQLSSQLSSQISHYRLSLLIMDEMGLKSRTTLWSYLNEQ</sequence>
<dbReference type="InterPro" id="IPR011010">
    <property type="entry name" value="DNA_brk_join_enz"/>
</dbReference>
<dbReference type="Proteomes" id="UP000032803">
    <property type="component" value="Chromosome I"/>
</dbReference>
<dbReference type="HOGENOM" id="CLU_1033631_0_0_6"/>
<dbReference type="SUPFAM" id="SSF56349">
    <property type="entry name" value="DNA breaking-rejoining enzymes"/>
    <property type="match status" value="1"/>
</dbReference>
<dbReference type="STRING" id="449.LHA_2862"/>
<dbReference type="InterPro" id="IPR024457">
    <property type="entry name" value="Putative_integrase_N"/>
</dbReference>
<dbReference type="Pfam" id="PF12834">
    <property type="entry name" value="Phage_int_SAM_2"/>
    <property type="match status" value="1"/>
</dbReference>
<reference evidence="3" key="1">
    <citation type="submission" date="2014-09" db="EMBL/GenBank/DDBJ databases">
        <authorList>
            <person name="Gomez-Valero L."/>
        </authorList>
    </citation>
    <scope>NUCLEOTIDE SEQUENCE [LARGE SCALE GENOMIC DNA]</scope>
    <source>
        <strain evidence="3">ATCC35250</strain>
    </source>
</reference>
<dbReference type="EMBL" id="LN681225">
    <property type="protein sequence ID" value="CEK11856.1"/>
    <property type="molecule type" value="Genomic_DNA"/>
</dbReference>
<evidence type="ECO:0000313" key="3">
    <source>
        <dbReference type="Proteomes" id="UP000032803"/>
    </source>
</evidence>
<accession>A0A0A8UWC9</accession>
<evidence type="ECO:0000259" key="1">
    <source>
        <dbReference type="Pfam" id="PF12834"/>
    </source>
</evidence>
<dbReference type="AlphaFoldDB" id="A0A0A8UWC9"/>